<evidence type="ECO:0000259" key="6">
    <source>
        <dbReference type="Pfam" id="PF00675"/>
    </source>
</evidence>
<dbReference type="GO" id="GO:0046872">
    <property type="term" value="F:metal ion binding"/>
    <property type="evidence" value="ECO:0007669"/>
    <property type="project" value="InterPro"/>
</dbReference>
<dbReference type="GO" id="GO:0008237">
    <property type="term" value="F:metallopeptidase activity"/>
    <property type="evidence" value="ECO:0007669"/>
    <property type="project" value="UniProtKB-KW"/>
</dbReference>
<evidence type="ECO:0000259" key="7">
    <source>
        <dbReference type="Pfam" id="PF05193"/>
    </source>
</evidence>
<keyword evidence="3" id="KW-0378">Hydrolase</keyword>
<protein>
    <submittedName>
        <fullName evidence="8">Insulinase family protein</fullName>
    </submittedName>
</protein>
<name>A0A7S7NSS8_PALFE</name>
<evidence type="ECO:0000313" key="8">
    <source>
        <dbReference type="EMBL" id="QOY89163.1"/>
    </source>
</evidence>
<dbReference type="EMBL" id="CP063849">
    <property type="protein sequence ID" value="QOY89163.1"/>
    <property type="molecule type" value="Genomic_DNA"/>
</dbReference>
<keyword evidence="9" id="KW-1185">Reference proteome</keyword>
<evidence type="ECO:0000256" key="5">
    <source>
        <dbReference type="ARBA" id="ARBA00023049"/>
    </source>
</evidence>
<dbReference type="Pfam" id="PF05193">
    <property type="entry name" value="Peptidase_M16_C"/>
    <property type="match status" value="1"/>
</dbReference>
<dbReference type="AlphaFoldDB" id="A0A7S7NSS8"/>
<organism evidence="8 9">
    <name type="scientific">Paludibaculum fermentans</name>
    <dbReference type="NCBI Taxonomy" id="1473598"/>
    <lineage>
        <taxon>Bacteria</taxon>
        <taxon>Pseudomonadati</taxon>
        <taxon>Acidobacteriota</taxon>
        <taxon>Terriglobia</taxon>
        <taxon>Bryobacterales</taxon>
        <taxon>Bryobacteraceae</taxon>
        <taxon>Paludibaculum</taxon>
    </lineage>
</organism>
<evidence type="ECO:0000313" key="9">
    <source>
        <dbReference type="Proteomes" id="UP000593892"/>
    </source>
</evidence>
<dbReference type="SUPFAM" id="SSF63411">
    <property type="entry name" value="LuxS/MPP-like metallohydrolase"/>
    <property type="match status" value="2"/>
</dbReference>
<keyword evidence="4" id="KW-0862">Zinc</keyword>
<feature type="domain" description="Peptidase M16 N-terminal" evidence="6">
    <location>
        <begin position="25"/>
        <end position="167"/>
    </location>
</feature>
<proteinExistence type="inferred from homology"/>
<evidence type="ECO:0000256" key="2">
    <source>
        <dbReference type="ARBA" id="ARBA00022670"/>
    </source>
</evidence>
<dbReference type="PANTHER" id="PTHR43690">
    <property type="entry name" value="NARDILYSIN"/>
    <property type="match status" value="1"/>
</dbReference>
<dbReference type="RefSeq" id="WP_194450825.1">
    <property type="nucleotide sequence ID" value="NZ_CP063849.1"/>
</dbReference>
<dbReference type="Pfam" id="PF00675">
    <property type="entry name" value="Peptidase_M16"/>
    <property type="match status" value="1"/>
</dbReference>
<keyword evidence="5" id="KW-0482">Metalloprotease</keyword>
<dbReference type="InterPro" id="IPR007863">
    <property type="entry name" value="Peptidase_M16_C"/>
</dbReference>
<evidence type="ECO:0000256" key="3">
    <source>
        <dbReference type="ARBA" id="ARBA00022801"/>
    </source>
</evidence>
<comment type="similarity">
    <text evidence="1">Belongs to the peptidase M16 family.</text>
</comment>
<feature type="domain" description="Peptidase M16 C-terminal" evidence="7">
    <location>
        <begin position="184"/>
        <end position="354"/>
    </location>
</feature>
<dbReference type="PANTHER" id="PTHR43690:SF17">
    <property type="entry name" value="PROTEIN YHJJ"/>
    <property type="match status" value="1"/>
</dbReference>
<dbReference type="InterPro" id="IPR011249">
    <property type="entry name" value="Metalloenz_LuxS/M16"/>
</dbReference>
<keyword evidence="2" id="KW-0645">Protease</keyword>
<dbReference type="Gene3D" id="3.30.830.10">
    <property type="entry name" value="Metalloenzyme, LuxS/M16 peptidase-like"/>
    <property type="match status" value="2"/>
</dbReference>
<dbReference type="Proteomes" id="UP000593892">
    <property type="component" value="Chromosome"/>
</dbReference>
<gene>
    <name evidence="8" type="ORF">IRI77_04170</name>
</gene>
<accession>A0A7S7NSS8</accession>
<dbReference type="InterPro" id="IPR050626">
    <property type="entry name" value="Peptidase_M16"/>
</dbReference>
<dbReference type="GO" id="GO:0006508">
    <property type="term" value="P:proteolysis"/>
    <property type="evidence" value="ECO:0007669"/>
    <property type="project" value="UniProtKB-KW"/>
</dbReference>
<sequence>MADAKIFAYDYDQHDYPNGLRLITVPAPYPQVVSLYIVVQAGSRNEVEEGRSGFAHFFEHMMFRGTPAFPPERYEAVLQETGASSNAYTDDDRTVYHTTLTKEDFETLLAMEADRFQHLDYPLEGFQTEALAVLGEYNKDSTEPINKLMEVLRDTAFDAHTYKHTTMGFLRDIERMPQMYDYSRTFFDRFYRPEYTTLIVAGDVDPAEVRAQVERHWGAWQRGSYICAPAVEPAQSSPREAHIPWPTHTLPYLLVAHHSPAYSDEITDGAALDIISFLGFSESSPLYEKLVIEDQSVDLLWASNADHVDPYLFTVMARVKEDPMVPDVRESILATLRGFAETPVDDSLLANVKSHLRYRFALSLDNSEAIASTLAHYVSLRRTPETINRLFYLYEQVTPQLLQTVAARFFQPNGRTIVTLANGDAK</sequence>
<dbReference type="KEGG" id="pfer:IRI77_04170"/>
<reference evidence="8 9" key="1">
    <citation type="submission" date="2020-10" db="EMBL/GenBank/DDBJ databases">
        <title>Complete genome sequence of Paludibaculum fermentans P105T, a facultatively anaerobic acidobacterium capable of dissimilatory Fe(III) reduction.</title>
        <authorList>
            <person name="Dedysh S.N."/>
            <person name="Beletsky A.V."/>
            <person name="Kulichevskaya I.S."/>
            <person name="Mardanov A.V."/>
            <person name="Ravin N.V."/>
        </authorList>
    </citation>
    <scope>NUCLEOTIDE SEQUENCE [LARGE SCALE GENOMIC DNA]</scope>
    <source>
        <strain evidence="8 9">P105</strain>
    </source>
</reference>
<dbReference type="InterPro" id="IPR011765">
    <property type="entry name" value="Pept_M16_N"/>
</dbReference>
<evidence type="ECO:0000256" key="4">
    <source>
        <dbReference type="ARBA" id="ARBA00022833"/>
    </source>
</evidence>
<evidence type="ECO:0000256" key="1">
    <source>
        <dbReference type="ARBA" id="ARBA00007261"/>
    </source>
</evidence>